<sequence>MKVVSWNCQGLGPALTVCNLQDLCFKYQPDLVFLCETKQQTPLLEKHRRRLGFDHGEYCPPRGRADSLALWWRKELQRARFWVDCQSLRRDNGIRWLVMGDLNALLSYADRRGKGPISVSSFSCLEQFMQSCELQEMGKLKWTLENGYQECIQNGWQVHITGSKQYKVMGKLKNCRADLLSWSKKLRGNPQGEIKFLHEQLDFMQNQEPNDANMLHQKMLIQKLNDLWAKEEAYCLSFQFQACHTTADMDIVFSFPPVITSEMNNSLCADITLEEVKAATFQLGAFKAPGLDGFPGVFYQKHWDLVGGDVHKAISRFWATGFLLKEFNKMNIILIPKPFLSQIISPEQSAFVPGKMIQDNLVVAHEAFHGFAHRCYSQDAYMALKLDIHKAYDTADWLFLEPVLRAMGFHDWWVARVMEFV</sequence>
<dbReference type="Proteomes" id="UP001054252">
    <property type="component" value="Unassembled WGS sequence"/>
</dbReference>
<accession>A0AAV5KVW3</accession>
<dbReference type="SUPFAM" id="SSF56219">
    <property type="entry name" value="DNase I-like"/>
    <property type="match status" value="1"/>
</dbReference>
<evidence type="ECO:0000313" key="3">
    <source>
        <dbReference type="Proteomes" id="UP001054252"/>
    </source>
</evidence>
<protein>
    <recommendedName>
        <fullName evidence="1">Endonuclease/exonuclease/phosphatase domain-containing protein</fullName>
    </recommendedName>
</protein>
<dbReference type="Pfam" id="PF03372">
    <property type="entry name" value="Exo_endo_phos"/>
    <property type="match status" value="1"/>
</dbReference>
<dbReference type="InterPro" id="IPR036691">
    <property type="entry name" value="Endo/exonu/phosph_ase_sf"/>
</dbReference>
<keyword evidence="3" id="KW-1185">Reference proteome</keyword>
<gene>
    <name evidence="2" type="ORF">SLEP1_g37812</name>
</gene>
<reference evidence="2 3" key="1">
    <citation type="journal article" date="2021" name="Commun. Biol.">
        <title>The genome of Shorea leprosula (Dipterocarpaceae) highlights the ecological relevance of drought in aseasonal tropical rainforests.</title>
        <authorList>
            <person name="Ng K.K.S."/>
            <person name="Kobayashi M.J."/>
            <person name="Fawcett J.A."/>
            <person name="Hatakeyama M."/>
            <person name="Paape T."/>
            <person name="Ng C.H."/>
            <person name="Ang C.C."/>
            <person name="Tnah L.H."/>
            <person name="Lee C.T."/>
            <person name="Nishiyama T."/>
            <person name="Sese J."/>
            <person name="O'Brien M.J."/>
            <person name="Copetti D."/>
            <person name="Mohd Noor M.I."/>
            <person name="Ong R.C."/>
            <person name="Putra M."/>
            <person name="Sireger I.Z."/>
            <person name="Indrioko S."/>
            <person name="Kosugi Y."/>
            <person name="Izuno A."/>
            <person name="Isagi Y."/>
            <person name="Lee S.L."/>
            <person name="Shimizu K.K."/>
        </authorList>
    </citation>
    <scope>NUCLEOTIDE SEQUENCE [LARGE SCALE GENOMIC DNA]</scope>
    <source>
        <strain evidence="2">214</strain>
    </source>
</reference>
<dbReference type="GO" id="GO:0003824">
    <property type="term" value="F:catalytic activity"/>
    <property type="evidence" value="ECO:0007669"/>
    <property type="project" value="InterPro"/>
</dbReference>
<evidence type="ECO:0000313" key="2">
    <source>
        <dbReference type="EMBL" id="GKV28812.1"/>
    </source>
</evidence>
<dbReference type="Gene3D" id="3.60.10.10">
    <property type="entry name" value="Endonuclease/exonuclease/phosphatase"/>
    <property type="match status" value="1"/>
</dbReference>
<dbReference type="AlphaFoldDB" id="A0AAV5KVW3"/>
<organism evidence="2 3">
    <name type="scientific">Rubroshorea leprosula</name>
    <dbReference type="NCBI Taxonomy" id="152421"/>
    <lineage>
        <taxon>Eukaryota</taxon>
        <taxon>Viridiplantae</taxon>
        <taxon>Streptophyta</taxon>
        <taxon>Embryophyta</taxon>
        <taxon>Tracheophyta</taxon>
        <taxon>Spermatophyta</taxon>
        <taxon>Magnoliopsida</taxon>
        <taxon>eudicotyledons</taxon>
        <taxon>Gunneridae</taxon>
        <taxon>Pentapetalae</taxon>
        <taxon>rosids</taxon>
        <taxon>malvids</taxon>
        <taxon>Malvales</taxon>
        <taxon>Dipterocarpaceae</taxon>
        <taxon>Rubroshorea</taxon>
    </lineage>
</organism>
<feature type="domain" description="Endonuclease/exonuclease/phosphatase" evidence="1">
    <location>
        <begin position="4"/>
        <end position="121"/>
    </location>
</feature>
<comment type="caution">
    <text evidence="2">The sequence shown here is derived from an EMBL/GenBank/DDBJ whole genome shotgun (WGS) entry which is preliminary data.</text>
</comment>
<dbReference type="PANTHER" id="PTHR19446">
    <property type="entry name" value="REVERSE TRANSCRIPTASES"/>
    <property type="match status" value="1"/>
</dbReference>
<proteinExistence type="predicted"/>
<name>A0AAV5KVW3_9ROSI</name>
<evidence type="ECO:0000259" key="1">
    <source>
        <dbReference type="Pfam" id="PF03372"/>
    </source>
</evidence>
<dbReference type="InterPro" id="IPR005135">
    <property type="entry name" value="Endo/exonuclease/phosphatase"/>
</dbReference>
<dbReference type="EMBL" id="BPVZ01000080">
    <property type="protein sequence ID" value="GKV28812.1"/>
    <property type="molecule type" value="Genomic_DNA"/>
</dbReference>